<organism evidence="1 4">
    <name type="scientific">Actinopolyspora erythraea</name>
    <dbReference type="NCBI Taxonomy" id="414996"/>
    <lineage>
        <taxon>Bacteria</taxon>
        <taxon>Bacillati</taxon>
        <taxon>Actinomycetota</taxon>
        <taxon>Actinomycetes</taxon>
        <taxon>Actinopolysporales</taxon>
        <taxon>Actinopolysporaceae</taxon>
        <taxon>Actinopolyspora</taxon>
    </lineage>
</organism>
<evidence type="ECO:0000313" key="1">
    <source>
        <dbReference type="EMBL" id="ASU78842.1"/>
    </source>
</evidence>
<name>A0A099D5Q8_9ACTN</name>
<dbReference type="EMBL" id="JPMV01000019">
    <property type="protein sequence ID" value="KGI81359.1"/>
    <property type="molecule type" value="Genomic_DNA"/>
</dbReference>
<dbReference type="Proteomes" id="UP000029737">
    <property type="component" value="Unassembled WGS sequence"/>
</dbReference>
<dbReference type="KEGG" id="aey:CDG81_11760"/>
<dbReference type="EMBL" id="CP022752">
    <property type="protein sequence ID" value="ASU78842.1"/>
    <property type="molecule type" value="Genomic_DNA"/>
</dbReference>
<dbReference type="Proteomes" id="UP000215043">
    <property type="component" value="Chromosome"/>
</dbReference>
<accession>A0A099D5Q8</accession>
<evidence type="ECO:0000313" key="3">
    <source>
        <dbReference type="Proteomes" id="UP000029737"/>
    </source>
</evidence>
<reference evidence="1 4" key="2">
    <citation type="submission" date="2017-08" db="EMBL/GenBank/DDBJ databases">
        <title>The complete genome sequence of moderately halophilic actinomycete Actinopolyspora erythraea YIM 90600, the producer of novel erythromycin, novel actinopolysporins A-C and tubercidin.</title>
        <authorList>
            <person name="Yin M."/>
            <person name="Tang S."/>
        </authorList>
    </citation>
    <scope>NUCLEOTIDE SEQUENCE [LARGE SCALE GENOMIC DNA]</scope>
    <source>
        <strain evidence="1 4">YIM 90600</strain>
    </source>
</reference>
<protein>
    <submittedName>
        <fullName evidence="1">Uncharacterized protein</fullName>
    </submittedName>
</protein>
<keyword evidence="3" id="KW-1185">Reference proteome</keyword>
<proteinExistence type="predicted"/>
<evidence type="ECO:0000313" key="4">
    <source>
        <dbReference type="Proteomes" id="UP000215043"/>
    </source>
</evidence>
<dbReference type="HOGENOM" id="CLU_2839794_0_0_11"/>
<evidence type="ECO:0000313" key="2">
    <source>
        <dbReference type="EMBL" id="KGI81359.1"/>
    </source>
</evidence>
<reference evidence="2 3" key="1">
    <citation type="journal article" date="2014" name="PLoS ONE">
        <title>Identification and Characterization of a New Erythromycin Biosynthetic Gene Cluster in Actinopolyspora erythraea YIM90600, a Novel Erythronolide-Producing Halophilic Actinomycete Isolated from Salt Field.</title>
        <authorList>
            <person name="Chen D."/>
            <person name="Feng J."/>
            <person name="Huang L."/>
            <person name="Zhang Q."/>
            <person name="Wu J."/>
            <person name="Zhu X."/>
            <person name="Duan Y."/>
            <person name="Xu Z."/>
        </authorList>
    </citation>
    <scope>NUCLEOTIDE SEQUENCE [LARGE SCALE GENOMIC DNA]</scope>
    <source>
        <strain evidence="2 3">YIM90600</strain>
    </source>
</reference>
<gene>
    <name evidence="1" type="ORF">CDG81_11760</name>
    <name evidence="2" type="ORF">IL38_11845</name>
</gene>
<dbReference type="AlphaFoldDB" id="A0A099D5Q8"/>
<sequence length="65" mass="7232">MLVNLLTVLLTGTWHTLTRPWPLSSGEEVVLRWSPRPDEHRAVIAEPLVHVTQGTPRHSATGASR</sequence>